<evidence type="ECO:0000313" key="8">
    <source>
        <dbReference type="Proteomes" id="UP000007875"/>
    </source>
</evidence>
<dbReference type="HAMAP" id="MF_01970">
    <property type="entry name" value="Kynureninase"/>
    <property type="match status" value="1"/>
</dbReference>
<reference evidence="7" key="3">
    <citation type="submission" date="2025-09" db="UniProtKB">
        <authorList>
            <consortium name="Ensembl"/>
        </authorList>
    </citation>
    <scope>IDENTIFICATION</scope>
</reference>
<reference evidence="8" key="1">
    <citation type="submission" date="2003-08" db="EMBL/GenBank/DDBJ databases">
        <authorList>
            <person name="Birren B."/>
            <person name="Nusbaum C."/>
            <person name="Abebe A."/>
            <person name="Abouelleil A."/>
            <person name="Adekoya E."/>
            <person name="Ait-zahra M."/>
            <person name="Allen N."/>
            <person name="Allen T."/>
            <person name="An P."/>
            <person name="Anderson M."/>
            <person name="Anderson S."/>
            <person name="Arachchi H."/>
            <person name="Armbruster J."/>
            <person name="Bachantsang P."/>
            <person name="Baldwin J."/>
            <person name="Barry A."/>
            <person name="Bayul T."/>
            <person name="Blitshsteyn B."/>
            <person name="Bloom T."/>
            <person name="Blye J."/>
            <person name="Boguslavskiy L."/>
            <person name="Borowsky M."/>
            <person name="Boukhgalter B."/>
            <person name="Brunache A."/>
            <person name="Butler J."/>
            <person name="Calixte N."/>
            <person name="Calvo S."/>
            <person name="Camarata J."/>
            <person name="Campo K."/>
            <person name="Chang J."/>
            <person name="Cheshatsang Y."/>
            <person name="Citroen M."/>
            <person name="Collymore A."/>
            <person name="Considine T."/>
            <person name="Cook A."/>
            <person name="Cooke P."/>
            <person name="Corum B."/>
            <person name="Cuomo C."/>
            <person name="David R."/>
            <person name="Dawoe T."/>
            <person name="Degray S."/>
            <person name="Dodge S."/>
            <person name="Dooley K."/>
            <person name="Dorje P."/>
            <person name="Dorjee K."/>
            <person name="Dorris L."/>
            <person name="Duffey N."/>
            <person name="Dupes A."/>
            <person name="Elkins T."/>
            <person name="Engels R."/>
            <person name="Erickson J."/>
            <person name="Farina A."/>
            <person name="Faro S."/>
            <person name="Ferreira P."/>
            <person name="Fischer H."/>
            <person name="Fitzgerald M."/>
            <person name="Foley K."/>
            <person name="Gage D."/>
            <person name="Galagan J."/>
            <person name="Gearin G."/>
            <person name="Gnerre S."/>
            <person name="Gnirke A."/>
            <person name="Goyette A."/>
            <person name="Graham J."/>
            <person name="Grandbois E."/>
            <person name="Gyaltsen K."/>
            <person name="Hafez N."/>
            <person name="Hagopian D."/>
            <person name="Hagos B."/>
            <person name="Hall J."/>
            <person name="Hatcher B."/>
            <person name="Heller A."/>
            <person name="Higgins H."/>
            <person name="Honan T."/>
            <person name="Horn A."/>
            <person name="Houde N."/>
            <person name="Hughes L."/>
            <person name="Hulme W."/>
            <person name="Husby E."/>
            <person name="Iliev I."/>
            <person name="Jaffe D."/>
            <person name="Jones C."/>
            <person name="Kamal M."/>
            <person name="Kamat A."/>
            <person name="Kamvysselis M."/>
            <person name="Karlsson E."/>
            <person name="Kells C."/>
            <person name="Kieu A."/>
            <person name="Kisner P."/>
            <person name="Kodira C."/>
            <person name="Kulbokas E."/>
            <person name="Labutti K."/>
            <person name="Lama D."/>
            <person name="Landers T."/>
            <person name="Leger J."/>
            <person name="Levine S."/>
            <person name="Lewis D."/>
            <person name="Lewis T."/>
            <person name="Lindblad-toh K."/>
            <person name="Liu X."/>
            <person name="Lokyitsang T."/>
            <person name="Lokyitsang Y."/>
            <person name="Lucien O."/>
            <person name="Lui A."/>
            <person name="Ma L.J."/>
            <person name="Mabbitt R."/>
            <person name="Macdonald J."/>
            <person name="Maclean C."/>
            <person name="Major J."/>
            <person name="Manning J."/>
            <person name="Marabella R."/>
            <person name="Maru K."/>
            <person name="Matthews C."/>
            <person name="Mauceli E."/>
            <person name="Mccarthy M."/>
            <person name="Mcdonough S."/>
            <person name="Mcghee T."/>
            <person name="Meldrim J."/>
            <person name="Meneus L."/>
            <person name="Mesirov J."/>
            <person name="Mihalev A."/>
            <person name="Mihova T."/>
            <person name="Mikkelsen T."/>
            <person name="Mlenga V."/>
            <person name="Moru K."/>
            <person name="Mozes J."/>
            <person name="Mulrain L."/>
            <person name="Munson G."/>
            <person name="Naylor J."/>
            <person name="Newes C."/>
            <person name="Nguyen C."/>
            <person name="Nguyen N."/>
            <person name="Nguyen T."/>
            <person name="Nicol R."/>
            <person name="Nielsen C."/>
            <person name="Nizzari M."/>
            <person name="Norbu C."/>
            <person name="Norbu N."/>
            <person name="O'donnell P."/>
            <person name="Okoawo O."/>
            <person name="O'leary S."/>
            <person name="Omotosho B."/>
            <person name="O'neill K."/>
            <person name="Osman S."/>
            <person name="Parker S."/>
            <person name="Perrin D."/>
            <person name="Phunkhang P."/>
            <person name="Piqani B."/>
            <person name="Purcell S."/>
            <person name="Rachupka T."/>
            <person name="Ramasamy U."/>
            <person name="Rameau R."/>
            <person name="Ray V."/>
            <person name="Raymond C."/>
            <person name="Retta R."/>
            <person name="Richardson S."/>
            <person name="Rise C."/>
            <person name="Rodriguez J."/>
            <person name="Rogers J."/>
            <person name="Rogov P."/>
            <person name="Rutman M."/>
            <person name="Schupbach R."/>
            <person name="Seaman C."/>
            <person name="Settipalli S."/>
            <person name="Sharpe T."/>
            <person name="Sheridan J."/>
            <person name="Sherpa N."/>
            <person name="Shi J."/>
            <person name="Smirnov S."/>
            <person name="Smith C."/>
            <person name="Sougnez C."/>
            <person name="Spencer B."/>
            <person name="Stalker J."/>
            <person name="Stange-thomann N."/>
            <person name="Stavropoulos S."/>
            <person name="Stetson K."/>
            <person name="Stone C."/>
            <person name="Stone S."/>
            <person name="Stubbs M."/>
            <person name="Talamas J."/>
            <person name="Tchuinga P."/>
            <person name="Tenzing P."/>
            <person name="Tesfaye S."/>
            <person name="Theodore J."/>
            <person name="Thoulutsang Y."/>
            <person name="Topham K."/>
            <person name="Towey S."/>
            <person name="Tsamla T."/>
            <person name="Tsomo N."/>
            <person name="Vallee D."/>
            <person name="Vassiliev H."/>
            <person name="Venkataraman V."/>
            <person name="Vinson J."/>
            <person name="Vo A."/>
            <person name="Wade C."/>
            <person name="Wang S."/>
            <person name="Wangchuk T."/>
            <person name="Wangdi T."/>
            <person name="Whittaker C."/>
            <person name="Wilkinson J."/>
            <person name="Wu Y."/>
            <person name="Wyman D."/>
            <person name="Yadav S."/>
            <person name="Yang S."/>
            <person name="Yang X."/>
            <person name="Yeager S."/>
            <person name="Yee E."/>
            <person name="Young G."/>
            <person name="Zainoun J."/>
            <person name="Zembeck L."/>
            <person name="Zimmer A."/>
            <person name="Zody M."/>
            <person name="Lander E."/>
        </authorList>
    </citation>
    <scope>NUCLEOTIDE SEQUENCE [LARGE SCALE GENOMIC DNA]</scope>
</reference>
<dbReference type="Gene3D" id="3.40.640.10">
    <property type="entry name" value="Type I PLP-dependent aspartate aminotransferase-like (Major domain)"/>
    <property type="match status" value="1"/>
</dbReference>
<dbReference type="GO" id="GO:0005737">
    <property type="term" value="C:cytoplasm"/>
    <property type="evidence" value="ECO:0007669"/>
    <property type="project" value="UniProtKB-SubCell"/>
</dbReference>
<evidence type="ECO:0000256" key="3">
    <source>
        <dbReference type="ARBA" id="ARBA00022898"/>
    </source>
</evidence>
<reference evidence="7" key="2">
    <citation type="submission" date="2025-08" db="UniProtKB">
        <authorList>
            <consortium name="Ensembl"/>
        </authorList>
    </citation>
    <scope>IDENTIFICATION</scope>
</reference>
<dbReference type="GeneTree" id="ENSGT00390000008033"/>
<dbReference type="GO" id="GO:0019805">
    <property type="term" value="P:quinolinate biosynthetic process"/>
    <property type="evidence" value="ECO:0007669"/>
    <property type="project" value="UniProtKB-UniRule"/>
</dbReference>
<evidence type="ECO:0000256" key="4">
    <source>
        <dbReference type="HAMAP-Rule" id="MF_03017"/>
    </source>
</evidence>
<comment type="cofactor">
    <cofactor evidence="4 5">
        <name>pyridoxal 5'-phosphate</name>
        <dbReference type="ChEBI" id="CHEBI:597326"/>
    </cofactor>
</comment>
<protein>
    <recommendedName>
        <fullName evidence="4 5">Kynureninase</fullName>
        <ecNumber evidence="4 5">3.7.1.3</ecNumber>
    </recommendedName>
    <alternativeName>
        <fullName evidence="4">L-kynurenine hydrolase</fullName>
    </alternativeName>
</protein>
<keyword evidence="1 4" id="KW-0662">Pyridine nucleotide biosynthesis</keyword>
<dbReference type="InterPro" id="IPR015424">
    <property type="entry name" value="PyrdxlP-dep_Trfase"/>
</dbReference>
<evidence type="ECO:0000256" key="1">
    <source>
        <dbReference type="ARBA" id="ARBA00022642"/>
    </source>
</evidence>
<dbReference type="EC" id="3.7.1.3" evidence="4 5"/>
<dbReference type="InterPro" id="IPR010111">
    <property type="entry name" value="Kynureninase"/>
</dbReference>
<dbReference type="InParanoid" id="H2Y9N5"/>
<organism evidence="7 8">
    <name type="scientific">Ciona savignyi</name>
    <name type="common">Pacific transparent sea squirt</name>
    <dbReference type="NCBI Taxonomy" id="51511"/>
    <lineage>
        <taxon>Eukaryota</taxon>
        <taxon>Metazoa</taxon>
        <taxon>Chordata</taxon>
        <taxon>Tunicata</taxon>
        <taxon>Ascidiacea</taxon>
        <taxon>Phlebobranchia</taxon>
        <taxon>Cionidae</taxon>
        <taxon>Ciona</taxon>
    </lineage>
</organism>
<dbReference type="SUPFAM" id="SSF53383">
    <property type="entry name" value="PLP-dependent transferases"/>
    <property type="match status" value="1"/>
</dbReference>
<keyword evidence="3 4" id="KW-0663">Pyridoxal phosphate</keyword>
<feature type="binding site" evidence="4">
    <location>
        <position position="270"/>
    </location>
    <ligand>
        <name>pyridoxal 5'-phosphate</name>
        <dbReference type="ChEBI" id="CHEBI:597326"/>
    </ligand>
</feature>
<dbReference type="GO" id="GO:0030170">
    <property type="term" value="F:pyridoxal phosphate binding"/>
    <property type="evidence" value="ECO:0007669"/>
    <property type="project" value="UniProtKB-UniRule"/>
</dbReference>
<comment type="pathway">
    <text evidence="4 5">Amino-acid degradation; L-kynurenine degradation; L-alanine and anthranilate from L-kynurenine: step 1/1.</text>
</comment>
<comment type="similarity">
    <text evidence="4 5">Belongs to the kynureninase family.</text>
</comment>
<keyword evidence="4 5" id="KW-0963">Cytoplasm</keyword>
<dbReference type="PANTHER" id="PTHR14084:SF0">
    <property type="entry name" value="KYNURENINASE"/>
    <property type="match status" value="1"/>
</dbReference>
<name>H2Y9N5_CIOSA</name>
<evidence type="ECO:0000259" key="6">
    <source>
        <dbReference type="Pfam" id="PF00266"/>
    </source>
</evidence>
<dbReference type="Pfam" id="PF22580">
    <property type="entry name" value="KYNU_C"/>
    <property type="match status" value="1"/>
</dbReference>
<evidence type="ECO:0000256" key="2">
    <source>
        <dbReference type="ARBA" id="ARBA00022801"/>
    </source>
</evidence>
<dbReference type="PANTHER" id="PTHR14084">
    <property type="entry name" value="KYNURENINASE"/>
    <property type="match status" value="1"/>
</dbReference>
<feature type="binding site" evidence="4">
    <location>
        <begin position="182"/>
        <end position="185"/>
    </location>
    <ligand>
        <name>pyridoxal 5'-phosphate</name>
        <dbReference type="ChEBI" id="CHEBI:597326"/>
    </ligand>
</feature>
<dbReference type="NCBIfam" id="TIGR01814">
    <property type="entry name" value="kynureninase"/>
    <property type="match status" value="1"/>
</dbReference>
<dbReference type="STRING" id="51511.ENSCSAVP00000002033"/>
<comment type="subcellular location">
    <subcellularLocation>
        <location evidence="4 5">Cytoplasm</location>
    </subcellularLocation>
</comment>
<dbReference type="InterPro" id="IPR000192">
    <property type="entry name" value="Aminotrans_V_dom"/>
</dbReference>
<dbReference type="GO" id="GO:0043420">
    <property type="term" value="P:anthranilate metabolic process"/>
    <property type="evidence" value="ECO:0007669"/>
    <property type="project" value="UniProtKB-UniRule"/>
</dbReference>
<feature type="binding site" evidence="4">
    <location>
        <position position="155"/>
    </location>
    <ligand>
        <name>pyridoxal 5'-phosphate</name>
        <dbReference type="ChEBI" id="CHEBI:597326"/>
    </ligand>
</feature>
<gene>
    <name evidence="4" type="primary">KYNU</name>
</gene>
<proteinExistence type="inferred from homology"/>
<dbReference type="GO" id="GO:0030429">
    <property type="term" value="F:kynureninase activity"/>
    <property type="evidence" value="ECO:0007669"/>
    <property type="project" value="UniProtKB-UniRule"/>
</dbReference>
<dbReference type="AlphaFoldDB" id="H2Y9N5"/>
<feature type="binding site" evidence="4">
    <location>
        <position position="329"/>
    </location>
    <ligand>
        <name>pyridoxal 5'-phosphate</name>
        <dbReference type="ChEBI" id="CHEBI:597326"/>
    </ligand>
</feature>
<dbReference type="InterPro" id="IPR015421">
    <property type="entry name" value="PyrdxlP-dep_Trfase_major"/>
</dbReference>
<comment type="catalytic activity">
    <reaction evidence="5">
        <text>3-hydroxy-L-kynurenine + H2O = 3-hydroxyanthranilate + L-alanine + H(+)</text>
        <dbReference type="Rhea" id="RHEA:25143"/>
        <dbReference type="ChEBI" id="CHEBI:15377"/>
        <dbReference type="ChEBI" id="CHEBI:15378"/>
        <dbReference type="ChEBI" id="CHEBI:36559"/>
        <dbReference type="ChEBI" id="CHEBI:57972"/>
        <dbReference type="ChEBI" id="CHEBI:58125"/>
        <dbReference type="EC" id="3.7.1.3"/>
    </reaction>
</comment>
<dbReference type="Proteomes" id="UP000007875">
    <property type="component" value="Unassembled WGS sequence"/>
</dbReference>
<dbReference type="Gene3D" id="3.90.1150.10">
    <property type="entry name" value="Aspartate Aminotransferase, domain 1"/>
    <property type="match status" value="1"/>
</dbReference>
<comment type="caution">
    <text evidence="4">Lacks conserved residue(s) required for the propagation of feature annotation.</text>
</comment>
<keyword evidence="2 4" id="KW-0378">Hydrolase</keyword>
<dbReference type="UniPathway" id="UPA00334">
    <property type="reaction ID" value="UER00455"/>
</dbReference>
<accession>H2Y9N5</accession>
<evidence type="ECO:0000256" key="5">
    <source>
        <dbReference type="PIRNR" id="PIRNR038800"/>
    </source>
</evidence>
<dbReference type="FunFam" id="3.40.640.10:FF:000031">
    <property type="entry name" value="Kynureninase"/>
    <property type="match status" value="1"/>
</dbReference>
<dbReference type="InterPro" id="IPR015422">
    <property type="entry name" value="PyrdxlP-dep_Trfase_small"/>
</dbReference>
<feature type="modified residue" description="N6-(pyridoxal phosphate)lysine" evidence="4">
    <location>
        <position position="293"/>
    </location>
</feature>
<feature type="binding site" evidence="4">
    <location>
        <position position="154"/>
    </location>
    <ligand>
        <name>pyridoxal 5'-phosphate</name>
        <dbReference type="ChEBI" id="CHEBI:597326"/>
    </ligand>
</feature>
<feature type="binding site" evidence="4">
    <location>
        <position position="292"/>
    </location>
    <ligand>
        <name>pyridoxal 5'-phosphate</name>
        <dbReference type="ChEBI" id="CHEBI:597326"/>
    </ligand>
</feature>
<sequence>IQDFKYKDKTPSEVLVELATQHGMNVHDEEFHKILDDGDELSKFRERFEIPKLCSYPGVFVQINVIIGTNLSFTVDCDVTKDDDCVYFCGHSLGLQPKSTESHVQQVLENWKQNADESRFLTSYPSAFCDKQAKKGLSELVGCSENEVVAMNSLTTNLHLLMTSFYQPTKDRYKILIEQNAFPSDYYVVASQIRLAGYDEDESLILVKPRQNEKLFRMDDIIEVIEKDGDSIALILLPGVYFITGQAFDMKAITEAGHKKGCYVGYDLAHAVGNIELHLHEWGVDFACWCTYKYLNSGPGGIGAAFLHRRFDNTKMNKLLVHYVLFIGWWGHKESTRLEMTSDFDFAPGIDSYRLSNPPALLVVCLIASLNEFLEAGGRRLREKRFLLTGYLDYLLKHHFSEPSNTSKVTVDIVTPLKFAERGCQLSIRFSCPVHKVSEELRKRGMIFDIRKPDVMRLTPVPLYNSFYDVYRFVD</sequence>
<keyword evidence="8" id="KW-1185">Reference proteome</keyword>
<comment type="subunit">
    <text evidence="4 5">Homodimer.</text>
</comment>
<comment type="function">
    <text evidence="4 5">Catalyzes the cleavage of L-kynurenine (L-Kyn) and L-3-hydroxykynurenine (L-3OHKyn) into anthranilic acid (AA) and 3-hydroxyanthranilic acid (3-OHAA), respectively.</text>
</comment>
<feature type="binding site" evidence="4">
    <location>
        <position position="267"/>
    </location>
    <ligand>
        <name>pyridoxal 5'-phosphate</name>
        <dbReference type="ChEBI" id="CHEBI:597326"/>
    </ligand>
</feature>
<dbReference type="UniPathway" id="UPA00253">
    <property type="reaction ID" value="UER00329"/>
</dbReference>
<dbReference type="GO" id="GO:0034354">
    <property type="term" value="P:'de novo' NAD+ biosynthetic process from L-tryptophan"/>
    <property type="evidence" value="ECO:0007669"/>
    <property type="project" value="UniProtKB-UniRule"/>
</dbReference>
<dbReference type="Pfam" id="PF00266">
    <property type="entry name" value="Aminotran_5"/>
    <property type="match status" value="1"/>
</dbReference>
<dbReference type="GO" id="GO:0097053">
    <property type="term" value="P:L-kynurenine catabolic process"/>
    <property type="evidence" value="ECO:0007669"/>
    <property type="project" value="UniProtKB-UniRule"/>
</dbReference>
<comment type="pathway">
    <text evidence="4 5">Cofactor biosynthesis; NAD(+) biosynthesis; quinolinate from L-kynurenine: step 2/3.</text>
</comment>
<evidence type="ECO:0000313" key="7">
    <source>
        <dbReference type="Ensembl" id="ENSCSAVP00000002033.1"/>
    </source>
</evidence>
<dbReference type="PIRSF" id="PIRSF038800">
    <property type="entry name" value="KYNU"/>
    <property type="match status" value="1"/>
</dbReference>
<comment type="catalytic activity">
    <reaction evidence="4 5">
        <text>L-kynurenine + H2O = anthranilate + L-alanine + H(+)</text>
        <dbReference type="Rhea" id="RHEA:16813"/>
        <dbReference type="ChEBI" id="CHEBI:15377"/>
        <dbReference type="ChEBI" id="CHEBI:15378"/>
        <dbReference type="ChEBI" id="CHEBI:16567"/>
        <dbReference type="ChEBI" id="CHEBI:57959"/>
        <dbReference type="ChEBI" id="CHEBI:57972"/>
        <dbReference type="EC" id="3.7.1.3"/>
    </reaction>
</comment>
<dbReference type="Ensembl" id="ENSCSAVT00000002068.1">
    <property type="protein sequence ID" value="ENSCSAVP00000002033.1"/>
    <property type="gene ID" value="ENSCSAVG00000001189.1"/>
</dbReference>
<dbReference type="eggNOG" id="KOG3846">
    <property type="taxonomic scope" value="Eukaryota"/>
</dbReference>
<feature type="binding site" evidence="4">
    <location>
        <position position="357"/>
    </location>
    <ligand>
        <name>pyridoxal 5'-phosphate</name>
        <dbReference type="ChEBI" id="CHEBI:597326"/>
    </ligand>
</feature>
<dbReference type="GO" id="GO:0019441">
    <property type="term" value="P:L-tryptophan catabolic process to kynurenine"/>
    <property type="evidence" value="ECO:0007669"/>
    <property type="project" value="TreeGrafter"/>
</dbReference>
<feature type="domain" description="Aminotransferase class V" evidence="6">
    <location>
        <begin position="97"/>
        <end position="312"/>
    </location>
</feature>